<dbReference type="EMBL" id="AP018164">
    <property type="protein sequence ID" value="BAX92058.1"/>
    <property type="molecule type" value="Genomic_DNA"/>
</dbReference>
<evidence type="ECO:0000313" key="2">
    <source>
        <dbReference type="Proteomes" id="UP000217736"/>
    </source>
</evidence>
<name>A0A1Z4EGF8_9MYCO</name>
<organism evidence="1 2">
    <name type="scientific">Mycobacterium shigaense</name>
    <dbReference type="NCBI Taxonomy" id="722731"/>
    <lineage>
        <taxon>Bacteria</taxon>
        <taxon>Bacillati</taxon>
        <taxon>Actinomycetota</taxon>
        <taxon>Actinomycetes</taxon>
        <taxon>Mycobacteriales</taxon>
        <taxon>Mycobacteriaceae</taxon>
        <taxon>Mycobacterium</taxon>
        <taxon>Mycobacterium simiae complex</taxon>
    </lineage>
</organism>
<dbReference type="Proteomes" id="UP000217736">
    <property type="component" value="Chromosome"/>
</dbReference>
<evidence type="ECO:0000313" key="1">
    <source>
        <dbReference type="EMBL" id="BAX92058.1"/>
    </source>
</evidence>
<keyword evidence="2" id="KW-1185">Reference proteome</keyword>
<dbReference type="AlphaFoldDB" id="A0A1Z4EGF8"/>
<dbReference type="KEGG" id="mshg:MSG_01909"/>
<dbReference type="OrthoDB" id="4744947at2"/>
<accession>A0A1Z4EGF8</accession>
<protein>
    <submittedName>
        <fullName evidence="1">Uncharacterized protein</fullName>
    </submittedName>
</protein>
<proteinExistence type="predicted"/>
<dbReference type="RefSeq" id="WP_096439062.1">
    <property type="nucleotide sequence ID" value="NZ_AP018164.1"/>
</dbReference>
<gene>
    <name evidence="1" type="ORF">MSG_01909</name>
</gene>
<reference evidence="2" key="1">
    <citation type="submission" date="2017-06" db="EMBL/GenBank/DDBJ databases">
        <title>Complete Genome Sequence of Mycobacterium shigaense.</title>
        <authorList>
            <person name="Fukano H."/>
            <person name="Yoshida M."/>
            <person name="Kazumi Y."/>
            <person name="Ogura Y."/>
            <person name="Mitarai S."/>
            <person name="Hayashi T."/>
            <person name="Hoshino Y."/>
        </authorList>
    </citation>
    <scope>NUCLEOTIDE SEQUENCE [LARGE SCALE GENOMIC DNA]</scope>
    <source>
        <strain evidence="2">UN-152</strain>
    </source>
</reference>
<sequence>MANNEGVGTLKLECPQLHPVGRILKEAPHQQVVYDPGAQVGPRRFWPDEEDQPQFKTQCRHCGKPVAEATSTLQEKHRNLILDASETIATATLPFV</sequence>